<gene>
    <name evidence="1" type="ORF">JR316_0000074</name>
</gene>
<dbReference type="Proteomes" id="UP000664032">
    <property type="component" value="Unassembled WGS sequence"/>
</dbReference>
<organism evidence="1 2">
    <name type="scientific">Psilocybe cubensis</name>
    <name type="common">Psychedelic mushroom</name>
    <name type="synonym">Stropharia cubensis</name>
    <dbReference type="NCBI Taxonomy" id="181762"/>
    <lineage>
        <taxon>Eukaryota</taxon>
        <taxon>Fungi</taxon>
        <taxon>Dikarya</taxon>
        <taxon>Basidiomycota</taxon>
        <taxon>Agaricomycotina</taxon>
        <taxon>Agaricomycetes</taxon>
        <taxon>Agaricomycetidae</taxon>
        <taxon>Agaricales</taxon>
        <taxon>Agaricineae</taxon>
        <taxon>Strophariaceae</taxon>
        <taxon>Psilocybe</taxon>
    </lineage>
</organism>
<proteinExistence type="predicted"/>
<keyword evidence="1" id="KW-0808">Transferase</keyword>
<sequence>MEFVEIIFQLAPVPYLDFSFTVFKGLWDALKDVQSSKQQFNVLAQSVAQLLHILDKGFRSGSIMMDDLSSDALIDLERLLKDISAYIQKQSNFGFVKLLLLKEERLATIEAFNRRIYNNINAFQVAAMIDIRVWQTRNEEARRNDQGSLHARLRHLEANQRLLIEALDIPHSGPQAIMATLRRRVDERKGSDEELRFLKHSLSYLSTTSNHQIDLQPWTITSYDVEFGPLIGVGGFGRVYRGKWNHTDVALKVMRNAGDISPRASTWSKLRHPNILQFLGANILDDEPFLVMPLVEGGNARDYIDNHPHCNRIKIVQQISLGLTYLHSQSVVHGDLKAVNVLIDDAERALLCDFGLARLRADVNSRTADSIPLQGSQNWMAPELFEGRSLRMPCDIYSFGMTLYEEPMSQIYTGEIPFGHLSPQLIPKLVAKRRIRPERPEHEEAPYLSDDIWNVAQHCWSHSPADRPLAITLSETLTVLLHTTRNRPQVSVPHPQDKVLEHTGNIVMTNGTYSTSNNGYTSLVSPLTTLYSIPDSPFGTNQIIPDTPPRSMHGLPQRLNDDYEAIHEHPPPAFPVPNVHQNPPPAFPTPGLPNSQGTYETMFRFESFALSLPPVERIKIIPNKRLVLAFDIGISYSSISYRCVFYLPLLGTLVTAKYASIIEDNQMSEIKGVTIISDRDQLSGSFKVPTTIYYDEFGELRAIGAETMSEEVIKVAESNGWRKVKWFKLHLWPHIIPGKKHTNTTLPSNKRPEDILSDYLQYLYRCSITYIKKTHINWQELSPLFSSRDDIDFVLTYPNGWDGVQEKMTQSAVLAGLVSDDEAGRSHLSFVTEGEANLSFVLGHSAQDTFQNDVAVIVDAGDYMVTISSYVRNPSNVTPSFEEITQPLRHLSGSIFVTSLAKTFFQRTLSDSKFKDRADIVLQSFERTTKFRFSNPGEPEYLTIGGAKDNDKKRHIKRGQLRLQGADVASFFEPSIKCIVDSVKEQRKTSREKATHVILVGELSASEWLFSRVTAAFSPLGYSVIRPDYYM</sequence>
<dbReference type="EMBL" id="JAFIQS020000001">
    <property type="protein sequence ID" value="KAH9486011.1"/>
    <property type="molecule type" value="Genomic_DNA"/>
</dbReference>
<name>A0ACB8HEV7_PSICU</name>
<keyword evidence="2" id="KW-1185">Reference proteome</keyword>
<reference evidence="1" key="1">
    <citation type="submission" date="2021-10" db="EMBL/GenBank/DDBJ databases">
        <title>Psilocybe cubensis genome.</title>
        <authorList>
            <person name="Mckernan K.J."/>
            <person name="Crawford S."/>
            <person name="Trippe A."/>
            <person name="Kane L.T."/>
            <person name="Mclaughlin S."/>
        </authorList>
    </citation>
    <scope>NUCLEOTIDE SEQUENCE</scope>
    <source>
        <strain evidence="1">MGC-MH-2018</strain>
    </source>
</reference>
<evidence type="ECO:0000313" key="2">
    <source>
        <dbReference type="Proteomes" id="UP000664032"/>
    </source>
</evidence>
<keyword evidence="1" id="KW-0418">Kinase</keyword>
<evidence type="ECO:0000313" key="1">
    <source>
        <dbReference type="EMBL" id="KAH9486011.1"/>
    </source>
</evidence>
<accession>A0ACB8HEV7</accession>
<comment type="caution">
    <text evidence="1">The sequence shown here is derived from an EMBL/GenBank/DDBJ whole genome shotgun (WGS) entry which is preliminary data.</text>
</comment>
<protein>
    <submittedName>
        <fullName evidence="1">Serine/threonine-protein kinase STY17</fullName>
    </submittedName>
</protein>